<feature type="compositionally biased region" description="Acidic residues" evidence="1">
    <location>
        <begin position="32"/>
        <end position="42"/>
    </location>
</feature>
<evidence type="ECO:0000313" key="3">
    <source>
        <dbReference type="Proteomes" id="UP000000763"/>
    </source>
</evidence>
<dbReference type="EMBL" id="AP004068">
    <property type="protein sequence ID" value="BAD16873.1"/>
    <property type="molecule type" value="Genomic_DNA"/>
</dbReference>
<organism evidence="2 3">
    <name type="scientific">Oryza sativa subsp. japonica</name>
    <name type="common">Rice</name>
    <dbReference type="NCBI Taxonomy" id="39947"/>
    <lineage>
        <taxon>Eukaryota</taxon>
        <taxon>Viridiplantae</taxon>
        <taxon>Streptophyta</taxon>
        <taxon>Embryophyta</taxon>
        <taxon>Tracheophyta</taxon>
        <taxon>Spermatophyta</taxon>
        <taxon>Magnoliopsida</taxon>
        <taxon>Liliopsida</taxon>
        <taxon>Poales</taxon>
        <taxon>Poaceae</taxon>
        <taxon>BOP clade</taxon>
        <taxon>Oryzoideae</taxon>
        <taxon>Oryzeae</taxon>
        <taxon>Oryzinae</taxon>
        <taxon>Oryza</taxon>
        <taxon>Oryza sativa</taxon>
    </lineage>
</organism>
<feature type="region of interest" description="Disordered" evidence="1">
    <location>
        <begin position="1"/>
        <end position="42"/>
    </location>
</feature>
<dbReference type="Proteomes" id="UP000000763">
    <property type="component" value="Chromosome 2"/>
</dbReference>
<sequence>MADIGSGAHTRTVDALPRDRELLAGGVGTGAGEEEDNTDAATDEEVECEGVALTTAVGAEHNEHDAAVYDELRRGTWMTKDTAVGDELHRGTWMTKEAVAGDELQRGVDGGGCGRRRRAPAWGVDDGGRGRRRQALTWRGRWRMWLPATSSSVGHGRWDIW</sequence>
<proteinExistence type="predicted"/>
<reference evidence="3" key="2">
    <citation type="journal article" date="2008" name="Nucleic Acids Res.">
        <title>The rice annotation project database (RAP-DB): 2008 update.</title>
        <authorList>
            <consortium name="The rice annotation project (RAP)"/>
        </authorList>
    </citation>
    <scope>GENOME REANNOTATION</scope>
    <source>
        <strain evidence="3">cv. Nipponbare</strain>
    </source>
</reference>
<dbReference type="AlphaFoldDB" id="Q6ZHE7"/>
<protein>
    <submittedName>
        <fullName evidence="2">Uncharacterized protein</fullName>
    </submittedName>
</protein>
<gene>
    <name evidence="2" type="primary">OJ1611_C08.24</name>
</gene>
<evidence type="ECO:0000313" key="2">
    <source>
        <dbReference type="EMBL" id="BAD16873.1"/>
    </source>
</evidence>
<accession>Q6ZHE7</accession>
<reference evidence="3" key="1">
    <citation type="journal article" date="2005" name="Nature">
        <title>The map-based sequence of the rice genome.</title>
        <authorList>
            <consortium name="International rice genome sequencing project (IRGSP)"/>
            <person name="Matsumoto T."/>
            <person name="Wu J."/>
            <person name="Kanamori H."/>
            <person name="Katayose Y."/>
            <person name="Fujisawa M."/>
            <person name="Namiki N."/>
            <person name="Mizuno H."/>
            <person name="Yamamoto K."/>
            <person name="Antonio B.A."/>
            <person name="Baba T."/>
            <person name="Sakata K."/>
            <person name="Nagamura Y."/>
            <person name="Aoki H."/>
            <person name="Arikawa K."/>
            <person name="Arita K."/>
            <person name="Bito T."/>
            <person name="Chiden Y."/>
            <person name="Fujitsuka N."/>
            <person name="Fukunaka R."/>
            <person name="Hamada M."/>
            <person name="Harada C."/>
            <person name="Hayashi A."/>
            <person name="Hijishita S."/>
            <person name="Honda M."/>
            <person name="Hosokawa S."/>
            <person name="Ichikawa Y."/>
            <person name="Idonuma A."/>
            <person name="Iijima M."/>
            <person name="Ikeda M."/>
            <person name="Ikeno M."/>
            <person name="Ito K."/>
            <person name="Ito S."/>
            <person name="Ito T."/>
            <person name="Ito Y."/>
            <person name="Ito Y."/>
            <person name="Iwabuchi A."/>
            <person name="Kamiya K."/>
            <person name="Karasawa W."/>
            <person name="Kurita K."/>
            <person name="Katagiri S."/>
            <person name="Kikuta A."/>
            <person name="Kobayashi H."/>
            <person name="Kobayashi N."/>
            <person name="Machita K."/>
            <person name="Maehara T."/>
            <person name="Masukawa M."/>
            <person name="Mizubayashi T."/>
            <person name="Mukai Y."/>
            <person name="Nagasaki H."/>
            <person name="Nagata Y."/>
            <person name="Naito S."/>
            <person name="Nakashima M."/>
            <person name="Nakama Y."/>
            <person name="Nakamichi Y."/>
            <person name="Nakamura M."/>
            <person name="Meguro A."/>
            <person name="Negishi M."/>
            <person name="Ohta I."/>
            <person name="Ohta T."/>
            <person name="Okamoto M."/>
            <person name="Ono N."/>
            <person name="Saji S."/>
            <person name="Sakaguchi M."/>
            <person name="Sakai K."/>
            <person name="Shibata M."/>
            <person name="Shimokawa T."/>
            <person name="Song J."/>
            <person name="Takazaki Y."/>
            <person name="Terasawa K."/>
            <person name="Tsugane M."/>
            <person name="Tsuji K."/>
            <person name="Ueda S."/>
            <person name="Waki K."/>
            <person name="Yamagata H."/>
            <person name="Yamamoto M."/>
            <person name="Yamamoto S."/>
            <person name="Yamane H."/>
            <person name="Yoshiki S."/>
            <person name="Yoshihara R."/>
            <person name="Yukawa K."/>
            <person name="Zhong H."/>
            <person name="Yano M."/>
            <person name="Yuan Q."/>
            <person name="Ouyang S."/>
            <person name="Liu J."/>
            <person name="Jones K.M."/>
            <person name="Gansberger K."/>
            <person name="Moffat K."/>
            <person name="Hill J."/>
            <person name="Bera J."/>
            <person name="Fadrosh D."/>
            <person name="Jin S."/>
            <person name="Johri S."/>
            <person name="Kim M."/>
            <person name="Overton L."/>
            <person name="Reardon M."/>
            <person name="Tsitrin T."/>
            <person name="Vuong H."/>
            <person name="Weaver B."/>
            <person name="Ciecko A."/>
            <person name="Tallon L."/>
            <person name="Jackson J."/>
            <person name="Pai G."/>
            <person name="Aken S.V."/>
            <person name="Utterback T."/>
            <person name="Reidmuller S."/>
            <person name="Feldblyum T."/>
            <person name="Hsiao J."/>
            <person name="Zismann V."/>
            <person name="Iobst S."/>
            <person name="de Vazeille A.R."/>
            <person name="Buell C.R."/>
            <person name="Ying K."/>
            <person name="Li Y."/>
            <person name="Lu T."/>
            <person name="Huang Y."/>
            <person name="Zhao Q."/>
            <person name="Feng Q."/>
            <person name="Zhang L."/>
            <person name="Zhu J."/>
            <person name="Weng Q."/>
            <person name="Mu J."/>
            <person name="Lu Y."/>
            <person name="Fan D."/>
            <person name="Liu Y."/>
            <person name="Guan J."/>
            <person name="Zhang Y."/>
            <person name="Yu S."/>
            <person name="Liu X."/>
            <person name="Zhang Y."/>
            <person name="Hong G."/>
            <person name="Han B."/>
            <person name="Choisne N."/>
            <person name="Demange N."/>
            <person name="Orjeda G."/>
            <person name="Samain S."/>
            <person name="Cattolico L."/>
            <person name="Pelletier E."/>
            <person name="Couloux A."/>
            <person name="Segurens B."/>
            <person name="Wincker P."/>
            <person name="D'Hont A."/>
            <person name="Scarpelli C."/>
            <person name="Weissenbach J."/>
            <person name="Salanoubat M."/>
            <person name="Quetier F."/>
            <person name="Yu Y."/>
            <person name="Kim H.R."/>
            <person name="Rambo T."/>
            <person name="Currie J."/>
            <person name="Collura K."/>
            <person name="Luo M."/>
            <person name="Yang T."/>
            <person name="Ammiraju J.S.S."/>
            <person name="Engler F."/>
            <person name="Soderlund C."/>
            <person name="Wing R.A."/>
            <person name="Palmer L.E."/>
            <person name="de la Bastide M."/>
            <person name="Spiegel L."/>
            <person name="Nascimento L."/>
            <person name="Zutavern T."/>
            <person name="O'Shaughnessy A."/>
            <person name="Dike S."/>
            <person name="Dedhia N."/>
            <person name="Preston R."/>
            <person name="Balija V."/>
            <person name="McCombie W.R."/>
            <person name="Chow T."/>
            <person name="Chen H."/>
            <person name="Chung M."/>
            <person name="Chen C."/>
            <person name="Shaw J."/>
            <person name="Wu H."/>
            <person name="Hsiao K."/>
            <person name="Chao Y."/>
            <person name="Chu M."/>
            <person name="Cheng C."/>
            <person name="Hour A."/>
            <person name="Lee P."/>
            <person name="Lin S."/>
            <person name="Lin Y."/>
            <person name="Liou J."/>
            <person name="Liu S."/>
            <person name="Hsing Y."/>
            <person name="Raghuvanshi S."/>
            <person name="Mohanty A."/>
            <person name="Bharti A.K."/>
            <person name="Gaur A."/>
            <person name="Gupta V."/>
            <person name="Kumar D."/>
            <person name="Ravi V."/>
            <person name="Vij S."/>
            <person name="Kapur A."/>
            <person name="Khurana P."/>
            <person name="Khurana P."/>
            <person name="Khurana J.P."/>
            <person name="Tyagi A.K."/>
            <person name="Gaikwad K."/>
            <person name="Singh A."/>
            <person name="Dalal V."/>
            <person name="Srivastava S."/>
            <person name="Dixit A."/>
            <person name="Pal A.K."/>
            <person name="Ghazi I.A."/>
            <person name="Yadav M."/>
            <person name="Pandit A."/>
            <person name="Bhargava A."/>
            <person name="Sureshbabu K."/>
            <person name="Batra K."/>
            <person name="Sharma T.R."/>
            <person name="Mohapatra T."/>
            <person name="Singh N.K."/>
            <person name="Messing J."/>
            <person name="Nelson A.B."/>
            <person name="Fuks G."/>
            <person name="Kavchok S."/>
            <person name="Keizer G."/>
            <person name="Linton E."/>
            <person name="Llaca V."/>
            <person name="Song R."/>
            <person name="Tanyolac B."/>
            <person name="Young S."/>
            <person name="Ho-Il K."/>
            <person name="Hahn J.H."/>
            <person name="Sangsakoo G."/>
            <person name="Vanavichit A."/>
            <person name="de Mattos Luiz.A.T."/>
            <person name="Zimmer P.D."/>
            <person name="Malone G."/>
            <person name="Dellagostin O."/>
            <person name="de Oliveira A.C."/>
            <person name="Bevan M."/>
            <person name="Bancroft I."/>
            <person name="Minx P."/>
            <person name="Cordum H."/>
            <person name="Wilson R."/>
            <person name="Cheng Z."/>
            <person name="Jin W."/>
            <person name="Jiang J."/>
            <person name="Leong S.A."/>
            <person name="Iwama H."/>
            <person name="Gojobori T."/>
            <person name="Itoh T."/>
            <person name="Niimura Y."/>
            <person name="Fujii Y."/>
            <person name="Habara T."/>
            <person name="Sakai H."/>
            <person name="Sato Y."/>
            <person name="Wilson G."/>
            <person name="Kumar K."/>
            <person name="McCouch S."/>
            <person name="Juretic N."/>
            <person name="Hoen D."/>
            <person name="Wright S."/>
            <person name="Bruskiewich R."/>
            <person name="Bureau T."/>
            <person name="Miyao A."/>
            <person name="Hirochika H."/>
            <person name="Nishikawa T."/>
            <person name="Kadowaki K."/>
            <person name="Sugiura M."/>
            <person name="Burr B."/>
            <person name="Sasaki T."/>
        </authorList>
    </citation>
    <scope>NUCLEOTIDE SEQUENCE [LARGE SCALE GENOMIC DNA]</scope>
    <source>
        <strain evidence="3">cv. Nipponbare</strain>
    </source>
</reference>
<name>Q6ZHE7_ORYSJ</name>
<evidence type="ECO:0000256" key="1">
    <source>
        <dbReference type="SAM" id="MobiDB-lite"/>
    </source>
</evidence>